<evidence type="ECO:0000313" key="1">
    <source>
        <dbReference type="EMBL" id="SNX70664.1"/>
    </source>
</evidence>
<reference evidence="2" key="1">
    <citation type="submission" date="2017-08" db="EMBL/GenBank/DDBJ databases">
        <authorList>
            <person name="Varghese N."/>
            <person name="Submissions S."/>
        </authorList>
    </citation>
    <scope>NUCLEOTIDE SEQUENCE [LARGE SCALE GENOMIC DNA]</scope>
    <source>
        <strain evidence="2">JA234</strain>
    </source>
</reference>
<accession>A0A285CT32</accession>
<keyword evidence="2" id="KW-1185">Reference proteome</keyword>
<gene>
    <name evidence="1" type="ORF">SAMN05878503_106160</name>
</gene>
<name>A0A285CT32_9RHOB</name>
<organism evidence="1 2">
    <name type="scientific">Cereibacter ovatus</name>
    <dbReference type="NCBI Taxonomy" id="439529"/>
    <lineage>
        <taxon>Bacteria</taxon>
        <taxon>Pseudomonadati</taxon>
        <taxon>Pseudomonadota</taxon>
        <taxon>Alphaproteobacteria</taxon>
        <taxon>Rhodobacterales</taxon>
        <taxon>Paracoccaceae</taxon>
        <taxon>Cereibacter</taxon>
    </lineage>
</organism>
<dbReference type="OrthoDB" id="7843671at2"/>
<dbReference type="RefSeq" id="WP_097030421.1">
    <property type="nucleotide sequence ID" value="NZ_OAOQ01000006.1"/>
</dbReference>
<evidence type="ECO:0000313" key="2">
    <source>
        <dbReference type="Proteomes" id="UP000219467"/>
    </source>
</evidence>
<dbReference type="AlphaFoldDB" id="A0A285CT32"/>
<protein>
    <submittedName>
        <fullName evidence="1">Uncharacterized protein</fullName>
    </submittedName>
</protein>
<sequence>MLVEVAGATLEVTDEEFQAWQDHPSGLDLMRQSTNHILNGARMIDKSIQHLSDVDKLVLEHPEHDSTIMQLYLESGFFDVWKVDHEINPWRYDAGLLEDIGNR</sequence>
<proteinExistence type="predicted"/>
<dbReference type="EMBL" id="OAOQ01000006">
    <property type="protein sequence ID" value="SNX70664.1"/>
    <property type="molecule type" value="Genomic_DNA"/>
</dbReference>
<dbReference type="Proteomes" id="UP000219467">
    <property type="component" value="Unassembled WGS sequence"/>
</dbReference>